<dbReference type="SUPFAM" id="SSF55781">
    <property type="entry name" value="GAF domain-like"/>
    <property type="match status" value="1"/>
</dbReference>
<reference evidence="5 6" key="1">
    <citation type="submission" date="2021-06" db="EMBL/GenBank/DDBJ databases">
        <title>New haloarchaea isolates fom saline soil.</title>
        <authorList>
            <person name="Duran-Viseras A."/>
            <person name="Sanchez-Porro C.S."/>
            <person name="Ventosa A."/>
        </authorList>
    </citation>
    <scope>NUCLEOTIDE SEQUENCE [LARGE SCALE GENOMIC DNA]</scope>
    <source>
        <strain evidence="5 6">JCM 183640</strain>
    </source>
</reference>
<proteinExistence type="predicted"/>
<protein>
    <submittedName>
        <fullName evidence="5">Helix-turn-helix domain-containing protein</fullName>
    </submittedName>
</protein>
<accession>A0A8J8C375</accession>
<keyword evidence="3" id="KW-0175">Coiled coil</keyword>
<dbReference type="CDD" id="cd00130">
    <property type="entry name" value="PAS"/>
    <property type="match status" value="1"/>
</dbReference>
<keyword evidence="1" id="KW-0805">Transcription regulation</keyword>
<dbReference type="OrthoDB" id="106505at2157"/>
<dbReference type="Pfam" id="PF15915">
    <property type="entry name" value="BAT"/>
    <property type="match status" value="1"/>
</dbReference>
<keyword evidence="6" id="KW-1185">Reference proteome</keyword>
<evidence type="ECO:0000313" key="6">
    <source>
        <dbReference type="Proteomes" id="UP000766550"/>
    </source>
</evidence>
<evidence type="ECO:0000259" key="4">
    <source>
        <dbReference type="PROSITE" id="PS50112"/>
    </source>
</evidence>
<evidence type="ECO:0000256" key="3">
    <source>
        <dbReference type="SAM" id="Coils"/>
    </source>
</evidence>
<dbReference type="Gene3D" id="3.30.450.20">
    <property type="entry name" value="PAS domain"/>
    <property type="match status" value="1"/>
</dbReference>
<dbReference type="Pfam" id="PF04967">
    <property type="entry name" value="HTH_10"/>
    <property type="match status" value="1"/>
</dbReference>
<dbReference type="SMART" id="SM00091">
    <property type="entry name" value="PAS"/>
    <property type="match status" value="1"/>
</dbReference>
<dbReference type="Pfam" id="PF08448">
    <property type="entry name" value="PAS_4"/>
    <property type="match status" value="1"/>
</dbReference>
<dbReference type="InterPro" id="IPR013656">
    <property type="entry name" value="PAS_4"/>
</dbReference>
<dbReference type="AlphaFoldDB" id="A0A8J8C375"/>
<dbReference type="InterPro" id="IPR003018">
    <property type="entry name" value="GAF"/>
</dbReference>
<dbReference type="InterPro" id="IPR031803">
    <property type="entry name" value="BAT_GAF/HTH-assoc"/>
</dbReference>
<organism evidence="5 6">
    <name type="scientific">Haloarcula limicola</name>
    <dbReference type="NCBI Taxonomy" id="1429915"/>
    <lineage>
        <taxon>Archaea</taxon>
        <taxon>Methanobacteriati</taxon>
        <taxon>Methanobacteriota</taxon>
        <taxon>Stenosarchaea group</taxon>
        <taxon>Halobacteria</taxon>
        <taxon>Halobacteriales</taxon>
        <taxon>Haloarculaceae</taxon>
        <taxon>Haloarcula</taxon>
    </lineage>
</organism>
<sequence length="530" mass="57698">MKPPETLARATLDTLPINVAVLDDDGTILVTNRAWREFAGVDDGDMQGVNYFETTDVEADEYAAEAVAGLKAVMDGDQDLFTLEYPCHTPEEKQWFLMRVAPLPPEEAGSVVVAHVDITQRKLAELDAERRSEQLRAERSKLEHLLDRLDGLVTAVVGDVMTAGSRSEIQQTVVDRLASVDSYRFAWIAEFDVRDETLRPAAVSAAGPDGDGTDVGIPVTDDDPVAVAARTETIQVETGEIRAVHRELAGEDVASLAAVPLVAGESLYGVLTVYADRDDVFDPRERAVLGAVGQAVSTAIDATETSRLLTADNFTELELQIRDDDVFFLSLARELGCRMEYGGSVAGEEESAMFFLVETDDPSAVCATAADHPQVSAVTHVSTTESTSLFEFTVADPPVVSLLADRGAETRDIVVTPDHAVVTAVLPAATETRAVVEHVRDAHPGTDLLSVRDRDEPPMSRQAFLATLEDDLTNRQLTALRKGYLGGFFEWPRDVSGEELAESMDICPSTFHQHLRAGERKLLEAVFETW</sequence>
<evidence type="ECO:0000313" key="5">
    <source>
        <dbReference type="EMBL" id="MBV0923997.1"/>
    </source>
</evidence>
<name>A0A8J8C375_9EURY</name>
<dbReference type="InterPro" id="IPR007050">
    <property type="entry name" value="HTH_bacterioopsin"/>
</dbReference>
<dbReference type="PROSITE" id="PS50112">
    <property type="entry name" value="PAS"/>
    <property type="match status" value="1"/>
</dbReference>
<dbReference type="Proteomes" id="UP000766550">
    <property type="component" value="Unassembled WGS sequence"/>
</dbReference>
<dbReference type="Pfam" id="PF13185">
    <property type="entry name" value="GAF_2"/>
    <property type="match status" value="1"/>
</dbReference>
<feature type="domain" description="PAS" evidence="4">
    <location>
        <begin position="4"/>
        <end position="77"/>
    </location>
</feature>
<dbReference type="SUPFAM" id="SSF55785">
    <property type="entry name" value="PYP-like sensor domain (PAS domain)"/>
    <property type="match status" value="1"/>
</dbReference>
<gene>
    <name evidence="5" type="ORF">KTS45_07245</name>
</gene>
<feature type="coiled-coil region" evidence="3">
    <location>
        <begin position="116"/>
        <end position="152"/>
    </location>
</feature>
<dbReference type="PANTHER" id="PTHR34236:SF1">
    <property type="entry name" value="DIMETHYL SULFOXIDE REDUCTASE TRANSCRIPTIONAL ACTIVATOR"/>
    <property type="match status" value="1"/>
</dbReference>
<dbReference type="Gene3D" id="3.30.450.40">
    <property type="match status" value="1"/>
</dbReference>
<dbReference type="RefSeq" id="WP_162317080.1">
    <property type="nucleotide sequence ID" value="NZ_JAHQXF010000001.1"/>
</dbReference>
<comment type="caution">
    <text evidence="5">The sequence shown here is derived from an EMBL/GenBank/DDBJ whole genome shotgun (WGS) entry which is preliminary data.</text>
</comment>
<dbReference type="InterPro" id="IPR000014">
    <property type="entry name" value="PAS"/>
</dbReference>
<evidence type="ECO:0000256" key="2">
    <source>
        <dbReference type="ARBA" id="ARBA00023163"/>
    </source>
</evidence>
<dbReference type="NCBIfam" id="TIGR00229">
    <property type="entry name" value="sensory_box"/>
    <property type="match status" value="1"/>
</dbReference>
<keyword evidence="2" id="KW-0804">Transcription</keyword>
<dbReference type="InterPro" id="IPR029016">
    <property type="entry name" value="GAF-like_dom_sf"/>
</dbReference>
<dbReference type="EMBL" id="JAHQXF010000001">
    <property type="protein sequence ID" value="MBV0923997.1"/>
    <property type="molecule type" value="Genomic_DNA"/>
</dbReference>
<dbReference type="InterPro" id="IPR035965">
    <property type="entry name" value="PAS-like_dom_sf"/>
</dbReference>
<dbReference type="PANTHER" id="PTHR34236">
    <property type="entry name" value="DIMETHYL SULFOXIDE REDUCTASE TRANSCRIPTIONAL ACTIVATOR"/>
    <property type="match status" value="1"/>
</dbReference>
<dbReference type="SMART" id="SM00065">
    <property type="entry name" value="GAF"/>
    <property type="match status" value="1"/>
</dbReference>
<evidence type="ECO:0000256" key="1">
    <source>
        <dbReference type="ARBA" id="ARBA00023015"/>
    </source>
</evidence>